<dbReference type="GO" id="GO:0071944">
    <property type="term" value="C:cell periphery"/>
    <property type="evidence" value="ECO:0007669"/>
    <property type="project" value="TreeGrafter"/>
</dbReference>
<dbReference type="GO" id="GO:0016020">
    <property type="term" value="C:membrane"/>
    <property type="evidence" value="ECO:0007669"/>
    <property type="project" value="UniProtKB-SubCell"/>
</dbReference>
<evidence type="ECO:0000313" key="5">
    <source>
        <dbReference type="Proteomes" id="UP001195483"/>
    </source>
</evidence>
<dbReference type="EMBL" id="JAEAOA010001293">
    <property type="protein sequence ID" value="KAK3589754.1"/>
    <property type="molecule type" value="Genomic_DNA"/>
</dbReference>
<gene>
    <name evidence="4" type="ORF">CHS0354_021081</name>
</gene>
<reference evidence="4" key="1">
    <citation type="journal article" date="2021" name="Genome Biol. Evol.">
        <title>A High-Quality Reference Genome for a Parasitic Bivalve with Doubly Uniparental Inheritance (Bivalvia: Unionida).</title>
        <authorList>
            <person name="Smith C.H."/>
        </authorList>
    </citation>
    <scope>NUCLEOTIDE SEQUENCE</scope>
    <source>
        <strain evidence="4">CHS0354</strain>
    </source>
</reference>
<dbReference type="Proteomes" id="UP001195483">
    <property type="component" value="Unassembled WGS sequence"/>
</dbReference>
<evidence type="ECO:0000256" key="2">
    <source>
        <dbReference type="ARBA" id="ARBA00022692"/>
    </source>
</evidence>
<keyword evidence="2" id="KW-0812">Transmembrane</keyword>
<keyword evidence="3" id="KW-0472">Membrane</keyword>
<dbReference type="AlphaFoldDB" id="A0AAE0VTP0"/>
<accession>A0AAE0VTP0</accession>
<comment type="caution">
    <text evidence="4">The sequence shown here is derived from an EMBL/GenBank/DDBJ whole genome shotgun (WGS) entry which is preliminary data.</text>
</comment>
<protein>
    <recommendedName>
        <fullName evidence="6">Chitin synthase</fullName>
    </recommendedName>
</protein>
<organism evidence="4 5">
    <name type="scientific">Potamilus streckersoni</name>
    <dbReference type="NCBI Taxonomy" id="2493646"/>
    <lineage>
        <taxon>Eukaryota</taxon>
        <taxon>Metazoa</taxon>
        <taxon>Spiralia</taxon>
        <taxon>Lophotrochozoa</taxon>
        <taxon>Mollusca</taxon>
        <taxon>Bivalvia</taxon>
        <taxon>Autobranchia</taxon>
        <taxon>Heteroconchia</taxon>
        <taxon>Palaeoheterodonta</taxon>
        <taxon>Unionida</taxon>
        <taxon>Unionoidea</taxon>
        <taxon>Unionidae</taxon>
        <taxon>Ambleminae</taxon>
        <taxon>Lampsilini</taxon>
        <taxon>Potamilus</taxon>
    </lineage>
</organism>
<evidence type="ECO:0008006" key="6">
    <source>
        <dbReference type="Google" id="ProtNLM"/>
    </source>
</evidence>
<dbReference type="PANTHER" id="PTHR22914:SF42">
    <property type="entry name" value="CHITIN SYNTHASE"/>
    <property type="match status" value="1"/>
</dbReference>
<dbReference type="InterPro" id="IPR004835">
    <property type="entry name" value="Chitin_synth"/>
</dbReference>
<dbReference type="GO" id="GO:0004100">
    <property type="term" value="F:chitin synthase activity"/>
    <property type="evidence" value="ECO:0007669"/>
    <property type="project" value="InterPro"/>
</dbReference>
<evidence type="ECO:0000256" key="3">
    <source>
        <dbReference type="ARBA" id="ARBA00023136"/>
    </source>
</evidence>
<sequence length="281" mass="32446">MYCGVLLDQGLLINRRKDEEEVTGVDEKIRDAFFPLPDNIDQWNPKEDEWSPLRQDDTPMIYMCATMWHENENEMTQILKSLFRMDEDQCARRNLQLFLGIRDPDYYEFEAHIFFDDAFEAHGDDDKFFKVNGHVKQLIRTINVAAGSVHNLGFKIPPPSKIDTPYGGQLLWRLPGGNKLIAHLKDKAKIRHRKRWSQVMYMYYFLGHKLMSLGGGKTRMKTIADNMFLLALDGDVDFQPSAVRLLVDRMKRNSNVGAACGRIHPIGSGLEISPFSKYICK</sequence>
<evidence type="ECO:0000313" key="4">
    <source>
        <dbReference type="EMBL" id="KAK3589754.1"/>
    </source>
</evidence>
<evidence type="ECO:0000256" key="1">
    <source>
        <dbReference type="ARBA" id="ARBA00004141"/>
    </source>
</evidence>
<reference evidence="4" key="2">
    <citation type="journal article" date="2021" name="Genome Biol. Evol.">
        <title>Developing a high-quality reference genome for a parasitic bivalve with doubly uniparental inheritance (Bivalvia: Unionida).</title>
        <authorList>
            <person name="Smith C.H."/>
        </authorList>
    </citation>
    <scope>NUCLEOTIDE SEQUENCE</scope>
    <source>
        <strain evidence="4">CHS0354</strain>
        <tissue evidence="4">Mantle</tissue>
    </source>
</reference>
<comment type="subcellular location">
    <subcellularLocation>
        <location evidence="1">Membrane</location>
        <topology evidence="1">Multi-pass membrane protein</topology>
    </subcellularLocation>
</comment>
<reference evidence="4" key="3">
    <citation type="submission" date="2023-05" db="EMBL/GenBank/DDBJ databases">
        <authorList>
            <person name="Smith C.H."/>
        </authorList>
    </citation>
    <scope>NUCLEOTIDE SEQUENCE</scope>
    <source>
        <strain evidence="4">CHS0354</strain>
        <tissue evidence="4">Mantle</tissue>
    </source>
</reference>
<proteinExistence type="predicted"/>
<keyword evidence="5" id="KW-1185">Reference proteome</keyword>
<dbReference type="GO" id="GO:0006031">
    <property type="term" value="P:chitin biosynthetic process"/>
    <property type="evidence" value="ECO:0007669"/>
    <property type="project" value="TreeGrafter"/>
</dbReference>
<dbReference type="PANTHER" id="PTHR22914">
    <property type="entry name" value="CHITIN SYNTHASE"/>
    <property type="match status" value="1"/>
</dbReference>
<name>A0AAE0VTP0_9BIVA</name>